<gene>
    <name evidence="9" type="primary">FMP42</name>
    <name evidence="9" type="ORF">LOC62_04G006127</name>
</gene>
<feature type="transmembrane region" description="Helical" evidence="8">
    <location>
        <begin position="412"/>
        <end position="431"/>
    </location>
</feature>
<dbReference type="RefSeq" id="XP_062628677.1">
    <property type="nucleotide sequence ID" value="XM_062772693.1"/>
</dbReference>
<dbReference type="Pfam" id="PF07690">
    <property type="entry name" value="MFS_1"/>
    <property type="match status" value="1"/>
</dbReference>
<evidence type="ECO:0000256" key="1">
    <source>
        <dbReference type="ARBA" id="ARBA00004141"/>
    </source>
</evidence>
<reference evidence="9" key="1">
    <citation type="submission" date="2023-10" db="EMBL/GenBank/DDBJ databases">
        <authorList>
            <person name="Noh H."/>
        </authorList>
    </citation>
    <scope>NUCLEOTIDE SEQUENCE</scope>
    <source>
        <strain evidence="9">DUCC4014</strain>
    </source>
</reference>
<dbReference type="EMBL" id="CP086717">
    <property type="protein sequence ID" value="WOO82645.1"/>
    <property type="molecule type" value="Genomic_DNA"/>
</dbReference>
<dbReference type="GO" id="GO:0000329">
    <property type="term" value="C:fungal-type vacuole membrane"/>
    <property type="evidence" value="ECO:0007669"/>
    <property type="project" value="TreeGrafter"/>
</dbReference>
<feature type="transmembrane region" description="Helical" evidence="8">
    <location>
        <begin position="382"/>
        <end position="405"/>
    </location>
</feature>
<dbReference type="Proteomes" id="UP000827549">
    <property type="component" value="Chromosome 4"/>
</dbReference>
<dbReference type="GO" id="GO:0022857">
    <property type="term" value="F:transmembrane transporter activity"/>
    <property type="evidence" value="ECO:0007669"/>
    <property type="project" value="InterPro"/>
</dbReference>
<feature type="transmembrane region" description="Helical" evidence="8">
    <location>
        <begin position="182"/>
        <end position="199"/>
    </location>
</feature>
<feature type="transmembrane region" description="Helical" evidence="8">
    <location>
        <begin position="500"/>
        <end position="520"/>
    </location>
</feature>
<keyword evidence="3" id="KW-0813">Transport</keyword>
<protein>
    <submittedName>
        <fullName evidence="9">Protein FMP42</fullName>
    </submittedName>
</protein>
<dbReference type="InterPro" id="IPR036259">
    <property type="entry name" value="MFS_trans_sf"/>
</dbReference>
<feature type="transmembrane region" description="Helical" evidence="8">
    <location>
        <begin position="12"/>
        <end position="35"/>
    </location>
</feature>
<proteinExistence type="inferred from homology"/>
<keyword evidence="5 8" id="KW-1133">Transmembrane helix</keyword>
<evidence type="ECO:0000256" key="8">
    <source>
        <dbReference type="SAM" id="Phobius"/>
    </source>
</evidence>
<organism evidence="9 10">
    <name type="scientific">Vanrija pseudolonga</name>
    <dbReference type="NCBI Taxonomy" id="143232"/>
    <lineage>
        <taxon>Eukaryota</taxon>
        <taxon>Fungi</taxon>
        <taxon>Dikarya</taxon>
        <taxon>Basidiomycota</taxon>
        <taxon>Agaricomycotina</taxon>
        <taxon>Tremellomycetes</taxon>
        <taxon>Trichosporonales</taxon>
        <taxon>Trichosporonaceae</taxon>
        <taxon>Vanrija</taxon>
    </lineage>
</organism>
<dbReference type="SUPFAM" id="SSF103473">
    <property type="entry name" value="MFS general substrate transporter"/>
    <property type="match status" value="1"/>
</dbReference>
<feature type="compositionally biased region" description="Low complexity" evidence="7">
    <location>
        <begin position="246"/>
        <end position="264"/>
    </location>
</feature>
<evidence type="ECO:0000313" key="10">
    <source>
        <dbReference type="Proteomes" id="UP000827549"/>
    </source>
</evidence>
<comment type="similarity">
    <text evidence="2">Belongs to the SLC43A transporter (TC 2.A.1.44) family.</text>
</comment>
<keyword evidence="10" id="KW-1185">Reference proteome</keyword>
<dbReference type="GeneID" id="87809354"/>
<evidence type="ECO:0000256" key="7">
    <source>
        <dbReference type="SAM" id="MobiDB-lite"/>
    </source>
</evidence>
<evidence type="ECO:0000256" key="3">
    <source>
        <dbReference type="ARBA" id="ARBA00022448"/>
    </source>
</evidence>
<dbReference type="InterPro" id="IPR052599">
    <property type="entry name" value="SLC43A_AATransporter"/>
</dbReference>
<evidence type="ECO:0000313" key="9">
    <source>
        <dbReference type="EMBL" id="WOO82645.1"/>
    </source>
</evidence>
<feature type="transmembrane region" description="Helical" evidence="8">
    <location>
        <begin position="470"/>
        <end position="488"/>
    </location>
</feature>
<feature type="transmembrane region" description="Helical" evidence="8">
    <location>
        <begin position="92"/>
        <end position="114"/>
    </location>
</feature>
<feature type="transmembrane region" description="Helical" evidence="8">
    <location>
        <begin position="65"/>
        <end position="85"/>
    </location>
</feature>
<dbReference type="PANTHER" id="PTHR20772">
    <property type="entry name" value="PROTEIN FMP42"/>
    <property type="match status" value="1"/>
</dbReference>
<dbReference type="InterPro" id="IPR011701">
    <property type="entry name" value="MFS"/>
</dbReference>
<evidence type="ECO:0000256" key="5">
    <source>
        <dbReference type="ARBA" id="ARBA00022989"/>
    </source>
</evidence>
<feature type="transmembrane region" description="Helical" evidence="8">
    <location>
        <begin position="437"/>
        <end position="458"/>
    </location>
</feature>
<evidence type="ECO:0000256" key="6">
    <source>
        <dbReference type="ARBA" id="ARBA00023136"/>
    </source>
</evidence>
<sequence>MLPTDVSPRQRVLQVAASVVFCFLTVGLVFGYAALKPVLLASGVYADLCEDDKPYCAAQDTKLNFLFIIATSTVNMASFPVGVYLDTVGPQVSTLTGAVVFAAGCIVFSLGHVGKYVDTYLVGYFLLALGSPAIFLAQFHLSNTFPARSGLILGAITGAFDASSFPLVFYKAAFFAFGEKPSLRTFFALYAAIPILLIAQQLSFGPVESYERPGEVEAVEEATDALIFSSPFNGPSTLPPQPTRRSISPGSPYSPSTSPDRAAANADRRASAWSVWSRDDEGNPTHRRRRPSVTAYSRVAYDIPDNADESEQIIRLEQGCEMRDPVVGVLFGQSAVSQVYSSWFWIMEFMVAVHMTRINWYLATVHSQLAYYTKNVGLADTLTDTFTVLLPLAGIITVPAVGWLLDTRRIRDVALVMLSIGVGFGGLGLASHTIPQLIGIGLLVCFRPLFYTAISDYAAKVFGFETFGTVYGWAMTLSGLLGLVLAPMDKSVKDTFHGSYTVYNVLLLVLGIISSALLAWRTSVVPAPRSGAITLPPDVIIEEVVVEEEEP</sequence>
<accession>A0AAF0Y9S4</accession>
<feature type="transmembrane region" description="Helical" evidence="8">
    <location>
        <begin position="120"/>
        <end position="139"/>
    </location>
</feature>
<keyword evidence="6 8" id="KW-0472">Membrane</keyword>
<feature type="transmembrane region" description="Helical" evidence="8">
    <location>
        <begin position="151"/>
        <end position="170"/>
    </location>
</feature>
<evidence type="ECO:0000256" key="2">
    <source>
        <dbReference type="ARBA" id="ARBA00006595"/>
    </source>
</evidence>
<keyword evidence="4 8" id="KW-0812">Transmembrane</keyword>
<feature type="region of interest" description="Disordered" evidence="7">
    <location>
        <begin position="230"/>
        <end position="264"/>
    </location>
</feature>
<comment type="subcellular location">
    <subcellularLocation>
        <location evidence="1">Membrane</location>
        <topology evidence="1">Multi-pass membrane protein</topology>
    </subcellularLocation>
</comment>
<dbReference type="Gene3D" id="1.20.1250.20">
    <property type="entry name" value="MFS general substrate transporter like domains"/>
    <property type="match status" value="1"/>
</dbReference>
<evidence type="ECO:0000256" key="4">
    <source>
        <dbReference type="ARBA" id="ARBA00022692"/>
    </source>
</evidence>
<dbReference type="PANTHER" id="PTHR20772:SF2">
    <property type="entry name" value="PROTEIN FMP42"/>
    <property type="match status" value="1"/>
</dbReference>
<dbReference type="AlphaFoldDB" id="A0AAF0Y9S4"/>
<name>A0AAF0Y9S4_9TREE</name>